<dbReference type="OrthoDB" id="1896044at2759"/>
<dbReference type="Pfam" id="PF03140">
    <property type="entry name" value="DUF247"/>
    <property type="match status" value="1"/>
</dbReference>
<dbReference type="InterPro" id="IPR004158">
    <property type="entry name" value="DUF247_pln"/>
</dbReference>
<gene>
    <name evidence="1" type="ORF">Cgig2_024069</name>
</gene>
<sequence length="276" mass="31892">MGDVSNYVASAIQKKLESYLRFPLIVASTESQKTLNAYWPLLVSIGPFYYEDPKLVPMEEQKRVVLVDSLFIIELFLRDWFHQMIDENDRIFNKPRMIVEVTRDLRIEKNQLPFLILKGLYDLAFGSSSGHPLFFNLAYNFFTSQKETVRQSIANSDTMPLALHPPGTTIEYNLKFESSPSVTQLSKAGVKFFARQSIDLLNIRFSKGIMEIPRLVVTDQTESLFRNIMVFEQCDYFSESYIIDYVTFLDGLINTPKDVEMLIQNEVIGCQYTPIN</sequence>
<proteinExistence type="predicted"/>
<protein>
    <submittedName>
        <fullName evidence="1">Uncharacterized protein</fullName>
    </submittedName>
</protein>
<evidence type="ECO:0000313" key="1">
    <source>
        <dbReference type="EMBL" id="KAJ8437765.1"/>
    </source>
</evidence>
<comment type="caution">
    <text evidence="1">The sequence shown here is derived from an EMBL/GenBank/DDBJ whole genome shotgun (WGS) entry which is preliminary data.</text>
</comment>
<dbReference type="AlphaFoldDB" id="A0A9Q1K6I8"/>
<name>A0A9Q1K6I8_9CARY</name>
<organism evidence="1 2">
    <name type="scientific">Carnegiea gigantea</name>
    <dbReference type="NCBI Taxonomy" id="171969"/>
    <lineage>
        <taxon>Eukaryota</taxon>
        <taxon>Viridiplantae</taxon>
        <taxon>Streptophyta</taxon>
        <taxon>Embryophyta</taxon>
        <taxon>Tracheophyta</taxon>
        <taxon>Spermatophyta</taxon>
        <taxon>Magnoliopsida</taxon>
        <taxon>eudicotyledons</taxon>
        <taxon>Gunneridae</taxon>
        <taxon>Pentapetalae</taxon>
        <taxon>Caryophyllales</taxon>
        <taxon>Cactineae</taxon>
        <taxon>Cactaceae</taxon>
        <taxon>Cactoideae</taxon>
        <taxon>Echinocereeae</taxon>
        <taxon>Carnegiea</taxon>
    </lineage>
</organism>
<dbReference type="Proteomes" id="UP001153076">
    <property type="component" value="Unassembled WGS sequence"/>
</dbReference>
<evidence type="ECO:0000313" key="2">
    <source>
        <dbReference type="Proteomes" id="UP001153076"/>
    </source>
</evidence>
<accession>A0A9Q1K6I8</accession>
<reference evidence="1" key="1">
    <citation type="submission" date="2022-04" db="EMBL/GenBank/DDBJ databases">
        <title>Carnegiea gigantea Genome sequencing and assembly v2.</title>
        <authorList>
            <person name="Copetti D."/>
            <person name="Sanderson M.J."/>
            <person name="Burquez A."/>
            <person name="Wojciechowski M.F."/>
        </authorList>
    </citation>
    <scope>NUCLEOTIDE SEQUENCE</scope>
    <source>
        <strain evidence="1">SGP5-SGP5p</strain>
        <tissue evidence="1">Aerial part</tissue>
    </source>
</reference>
<dbReference type="PANTHER" id="PTHR31170">
    <property type="entry name" value="BNAC04G53230D PROTEIN"/>
    <property type="match status" value="1"/>
</dbReference>
<dbReference type="EMBL" id="JAKOGI010000281">
    <property type="protein sequence ID" value="KAJ8437765.1"/>
    <property type="molecule type" value="Genomic_DNA"/>
</dbReference>
<dbReference type="PANTHER" id="PTHR31170:SF25">
    <property type="entry name" value="BNAA09G04570D PROTEIN"/>
    <property type="match status" value="1"/>
</dbReference>
<keyword evidence="2" id="KW-1185">Reference proteome</keyword>